<proteinExistence type="predicted"/>
<evidence type="ECO:0000313" key="1">
    <source>
        <dbReference type="EMBL" id="MFH8136187.1"/>
    </source>
</evidence>
<accession>A0ABW7Q0S2</accession>
<name>A0ABW7Q0S2_9GAMM</name>
<organism evidence="1 2">
    <name type="scientific">Pantoea osteomyelitidis</name>
    <dbReference type="NCBI Taxonomy" id="3230026"/>
    <lineage>
        <taxon>Bacteria</taxon>
        <taxon>Pseudomonadati</taxon>
        <taxon>Pseudomonadota</taxon>
        <taxon>Gammaproteobacteria</taxon>
        <taxon>Enterobacterales</taxon>
        <taxon>Erwiniaceae</taxon>
        <taxon>Pantoea</taxon>
    </lineage>
</organism>
<protein>
    <submittedName>
        <fullName evidence="1">Uncharacterized protein</fullName>
    </submittedName>
</protein>
<keyword evidence="2" id="KW-1185">Reference proteome</keyword>
<gene>
    <name evidence="1" type="ORF">ABU178_18720</name>
</gene>
<evidence type="ECO:0000313" key="2">
    <source>
        <dbReference type="Proteomes" id="UP001611251"/>
    </source>
</evidence>
<sequence length="106" mass="12011">MTQTKESACDRYQRLFRTAIASGSSSEGADHNAKRGRDLPFLHSFAAIYPQDSSEQFSLRQPGKKTSGIVAKHVIFLVSSRFLRNHLAKRSKEDPERSLRFKQEAV</sequence>
<dbReference type="Proteomes" id="UP001611251">
    <property type="component" value="Unassembled WGS sequence"/>
</dbReference>
<reference evidence="1 2" key="1">
    <citation type="submission" date="2024-08" db="EMBL/GenBank/DDBJ databases">
        <title>Pantoea ronii - a newly identified human opportunistic pathogen.</title>
        <authorList>
            <person name="Keidar-Friedman D."/>
            <person name="Sorek N."/>
            <person name="Leshin-Carmel D."/>
            <person name="Tsur A."/>
            <person name="Amsalem M."/>
            <person name="Tolkach D."/>
            <person name="Brosh-Nissimov T."/>
        </authorList>
    </citation>
    <scope>NUCLEOTIDE SEQUENCE [LARGE SCALE GENOMIC DNA]</scope>
    <source>
        <strain evidence="1 2">AA23256</strain>
    </source>
</reference>
<comment type="caution">
    <text evidence="1">The sequence shown here is derived from an EMBL/GenBank/DDBJ whole genome shotgun (WGS) entry which is preliminary data.</text>
</comment>
<dbReference type="RefSeq" id="WP_397217729.1">
    <property type="nucleotide sequence ID" value="NZ_JBGFSN010000011.1"/>
</dbReference>
<dbReference type="EMBL" id="JBGFSN010000011">
    <property type="protein sequence ID" value="MFH8136187.1"/>
    <property type="molecule type" value="Genomic_DNA"/>
</dbReference>